<dbReference type="AlphaFoldDB" id="A0A090BVC6"/>
<keyword evidence="1" id="KW-0472">Membrane</keyword>
<dbReference type="KEGG" id="tig:THII_2324"/>
<evidence type="ECO:0000256" key="1">
    <source>
        <dbReference type="SAM" id="Phobius"/>
    </source>
</evidence>
<organism evidence="2 3">
    <name type="scientific">Thioploca ingrica</name>
    <dbReference type="NCBI Taxonomy" id="40754"/>
    <lineage>
        <taxon>Bacteria</taxon>
        <taxon>Pseudomonadati</taxon>
        <taxon>Pseudomonadota</taxon>
        <taxon>Gammaproteobacteria</taxon>
        <taxon>Thiotrichales</taxon>
        <taxon>Thiotrichaceae</taxon>
        <taxon>Thioploca</taxon>
    </lineage>
</organism>
<reference evidence="2 3" key="1">
    <citation type="journal article" date="2014" name="ISME J.">
        <title>Ecophysiology of Thioploca ingrica as revealed by the complete genome sequence supplemented with proteomic evidence.</title>
        <authorList>
            <person name="Kojima H."/>
            <person name="Ogura Y."/>
            <person name="Yamamoto N."/>
            <person name="Togashi T."/>
            <person name="Mori H."/>
            <person name="Watanabe T."/>
            <person name="Nemoto F."/>
            <person name="Kurokawa K."/>
            <person name="Hayashi T."/>
            <person name="Fukui M."/>
        </authorList>
    </citation>
    <scope>NUCLEOTIDE SEQUENCE [LARGE SCALE GENOMIC DNA]</scope>
</reference>
<gene>
    <name evidence="2" type="ORF">THII_2324</name>
</gene>
<keyword evidence="1" id="KW-0812">Transmembrane</keyword>
<dbReference type="EMBL" id="AP014633">
    <property type="protein sequence ID" value="BAP56621.1"/>
    <property type="molecule type" value="Genomic_DNA"/>
</dbReference>
<accession>A0A090BVC6</accession>
<keyword evidence="3" id="KW-1185">Reference proteome</keyword>
<evidence type="ECO:0000313" key="2">
    <source>
        <dbReference type="EMBL" id="BAP56621.1"/>
    </source>
</evidence>
<dbReference type="HOGENOM" id="CLU_1626312_0_0_6"/>
<feature type="transmembrane region" description="Helical" evidence="1">
    <location>
        <begin position="6"/>
        <end position="26"/>
    </location>
</feature>
<evidence type="ECO:0000313" key="3">
    <source>
        <dbReference type="Proteomes" id="UP000031623"/>
    </source>
</evidence>
<keyword evidence="1" id="KW-1133">Transmembrane helix</keyword>
<sequence length="163" mass="18709">MKLLTHFQWKHLIFTFVMLYALLWLLDPNKAKRVFGGAISVINSLITQLFDPSSSSTSTLRFDPILVTADRQELRVFLTQPNEELLKIRNGFYNQPAGYYIQIDEQGHCRAKTATEFEGRWETPAKVLCPQVALILSGAINTSRSVRRPNKCKDPFDCEEKDE</sequence>
<proteinExistence type="predicted"/>
<dbReference type="Proteomes" id="UP000031623">
    <property type="component" value="Chromosome"/>
</dbReference>
<name>A0A090BVC6_9GAMM</name>
<protein>
    <submittedName>
        <fullName evidence="2">Uncharacterized protein</fullName>
    </submittedName>
</protein>